<evidence type="ECO:0000256" key="1">
    <source>
        <dbReference type="ARBA" id="ARBA00006484"/>
    </source>
</evidence>
<dbReference type="RefSeq" id="WP_096166767.1">
    <property type="nucleotide sequence ID" value="NZ_JBQQGT010000029.1"/>
</dbReference>
<comment type="caution">
    <text evidence="5">The sequence shown here is derived from an EMBL/GenBank/DDBJ whole genome shotgun (WGS) entry which is preliminary data.</text>
</comment>
<reference evidence="5 6" key="1">
    <citation type="journal article" date="2017" name="Elife">
        <title>Extensive horizontal gene transfer in cheese-associated bacteria.</title>
        <authorList>
            <person name="Bonham K.S."/>
            <person name="Wolfe B.E."/>
            <person name="Dutton R.J."/>
        </authorList>
    </citation>
    <scope>NUCLEOTIDE SEQUENCE [LARGE SCALE GENOMIC DNA]</scope>
    <source>
        <strain evidence="5 6">341_9</strain>
    </source>
</reference>
<protein>
    <submittedName>
        <fullName evidence="5">3-oxoacyl-ACP reductase</fullName>
    </submittedName>
</protein>
<keyword evidence="6" id="KW-1185">Reference proteome</keyword>
<dbReference type="SUPFAM" id="SSF51735">
    <property type="entry name" value="NAD(P)-binding Rossmann-fold domains"/>
    <property type="match status" value="1"/>
</dbReference>
<dbReference type="InterPro" id="IPR036291">
    <property type="entry name" value="NAD(P)-bd_dom_sf"/>
</dbReference>
<evidence type="ECO:0000313" key="5">
    <source>
        <dbReference type="EMBL" id="PCC38592.1"/>
    </source>
</evidence>
<dbReference type="InterPro" id="IPR002347">
    <property type="entry name" value="SDR_fam"/>
</dbReference>
<evidence type="ECO:0000256" key="4">
    <source>
        <dbReference type="SAM" id="MobiDB-lite"/>
    </source>
</evidence>
<dbReference type="InterPro" id="IPR020904">
    <property type="entry name" value="Sc_DH/Rdtase_CS"/>
</dbReference>
<dbReference type="GeneID" id="95328931"/>
<keyword evidence="2" id="KW-0560">Oxidoreductase</keyword>
<dbReference type="OrthoDB" id="4523082at2"/>
<accession>A0A2A3YFN9</accession>
<dbReference type="Gene3D" id="3.40.50.720">
    <property type="entry name" value="NAD(P)-binding Rossmann-like Domain"/>
    <property type="match status" value="1"/>
</dbReference>
<dbReference type="AlphaFoldDB" id="A0A2A3YFN9"/>
<dbReference type="PANTHER" id="PTHR24322:SF736">
    <property type="entry name" value="RETINOL DEHYDROGENASE 10"/>
    <property type="match status" value="1"/>
</dbReference>
<dbReference type="EMBL" id="NRGR01000021">
    <property type="protein sequence ID" value="PCC38592.1"/>
    <property type="molecule type" value="Genomic_DNA"/>
</dbReference>
<dbReference type="PRINTS" id="PR00080">
    <property type="entry name" value="SDRFAMILY"/>
</dbReference>
<feature type="region of interest" description="Disordered" evidence="4">
    <location>
        <begin position="277"/>
        <end position="297"/>
    </location>
</feature>
<dbReference type="GO" id="GO:0016616">
    <property type="term" value="F:oxidoreductase activity, acting on the CH-OH group of donors, NAD or NADP as acceptor"/>
    <property type="evidence" value="ECO:0007669"/>
    <property type="project" value="TreeGrafter"/>
</dbReference>
<evidence type="ECO:0000313" key="6">
    <source>
        <dbReference type="Proteomes" id="UP000218598"/>
    </source>
</evidence>
<comment type="similarity">
    <text evidence="1 3">Belongs to the short-chain dehydrogenases/reductases (SDR) family.</text>
</comment>
<dbReference type="Pfam" id="PF00106">
    <property type="entry name" value="adh_short"/>
    <property type="match status" value="1"/>
</dbReference>
<dbReference type="PROSITE" id="PS00061">
    <property type="entry name" value="ADH_SHORT"/>
    <property type="match status" value="1"/>
</dbReference>
<evidence type="ECO:0000256" key="3">
    <source>
        <dbReference type="RuleBase" id="RU000363"/>
    </source>
</evidence>
<dbReference type="PANTHER" id="PTHR24322">
    <property type="entry name" value="PKSB"/>
    <property type="match status" value="1"/>
</dbReference>
<sequence>MSRTAPDPSLVRGATVLITGAGHGMGALYARRAAREGAASLALWDRDTVAIEQLAAELSAQGVDARAYPVDISQQQQIASAAADTRADLGTPTLLVNNAGIVRGAMFWEHDPERDIEQTVRINSLGPMWLTREFLPDMMADASRPRRILNVASAAGTMPNPRMSVYAASKWALYGWSESLRLELERSGHRHLAVTTFCPSYISTGMFDGARGPLLTPVMTPERAVEKAWMAMLRGTPVVMTPWTVKSASMLRGVLPTRAWDLIADRIFHVYSSMDQFTGRRTPDRSDRPTEPGIGPS</sequence>
<evidence type="ECO:0000256" key="2">
    <source>
        <dbReference type="ARBA" id="ARBA00023002"/>
    </source>
</evidence>
<dbReference type="PRINTS" id="PR00081">
    <property type="entry name" value="GDHRDH"/>
</dbReference>
<gene>
    <name evidence="5" type="ORF">CIK66_13550</name>
</gene>
<proteinExistence type="inferred from homology"/>
<organism evidence="5 6">
    <name type="scientific">Brachybacterium alimentarium</name>
    <dbReference type="NCBI Taxonomy" id="47845"/>
    <lineage>
        <taxon>Bacteria</taxon>
        <taxon>Bacillati</taxon>
        <taxon>Actinomycetota</taxon>
        <taxon>Actinomycetes</taxon>
        <taxon>Micrococcales</taxon>
        <taxon>Dermabacteraceae</taxon>
        <taxon>Brachybacterium</taxon>
    </lineage>
</organism>
<name>A0A2A3YFN9_9MICO</name>
<feature type="compositionally biased region" description="Basic and acidic residues" evidence="4">
    <location>
        <begin position="281"/>
        <end position="290"/>
    </location>
</feature>
<dbReference type="Proteomes" id="UP000218598">
    <property type="component" value="Unassembled WGS sequence"/>
</dbReference>